<reference evidence="1" key="1">
    <citation type="submission" date="2022-04" db="EMBL/GenBank/DDBJ databases">
        <title>Jade perch genome.</title>
        <authorList>
            <person name="Chao B."/>
        </authorList>
    </citation>
    <scope>NUCLEOTIDE SEQUENCE</scope>
    <source>
        <strain evidence="1">CB-2022</strain>
    </source>
</reference>
<evidence type="ECO:0000313" key="2">
    <source>
        <dbReference type="Proteomes" id="UP000831701"/>
    </source>
</evidence>
<gene>
    <name evidence="1" type="ORF">L3Q82_010214</name>
</gene>
<evidence type="ECO:0000313" key="1">
    <source>
        <dbReference type="EMBL" id="KAI3365094.1"/>
    </source>
</evidence>
<accession>A0ACB8WBX3</accession>
<dbReference type="EMBL" id="CM041542">
    <property type="protein sequence ID" value="KAI3365094.1"/>
    <property type="molecule type" value="Genomic_DNA"/>
</dbReference>
<sequence length="670" mass="73507">MPARTMMASDMAETWRNCFEEELICPICLHVFSDPIQLPCKHNFCRGCISEAWAKDSSLARCPECNHAYTQKPSLEKNHKLSNIVEKYNALSVEKASTPALQCILCRRGPPLPAVKVCLRCNAPCCQSHVQTHLQQPCSALGHLLVEAEAVKAWTCLQHDEYRLYHCEAEQTAVCQYCCFARCHPSHGHAVTDVELRRNDIRQSLLRQQERVEERVQEIEEQLCKLDSDKCVVEDRVCELKEEVRLQYQRMHQLLEEDLGRTLEALDRAQARFCQENAAQVLALGEQRHEAQKLLSSIHTAFSKAEELSFMKNTKPVKILTDRSQACVGSSLPPYKVGNLNSKLFLSEISKREKSLKRTLEAPLTPPSTFLQSVPAYPSGQSSGSGAEKRKHSTAFPEGNGNVGKNAAPGFKDSSSSSSSSSSSLAKQPYLGSGSASGEGQSTNQQPLGPCGPPHISESGGTGSGSGSLTSHHSSSVFGSSHFPPGGSSSSHSSQQAVLPQYGGRKILVCTMDNCYCSGVPSVSGHRSHPPYTRSGSFPWVSAQDYPPPPGLASGGPSMQGLAVRDWIDASQTHRHADFYGLVMALLPFFAEFRDRSYGLNTKRSSMEHPQCTCGRLVMPGQQMLTRRGTVELHLKGRLTPRVLGGWPLFLALPSCCQASHRTDNLLTKT</sequence>
<keyword evidence="2" id="KW-1185">Reference proteome</keyword>
<proteinExistence type="predicted"/>
<protein>
    <submittedName>
        <fullName evidence="1">Uncharacterized protein</fullName>
    </submittedName>
</protein>
<comment type="caution">
    <text evidence="1">The sequence shown here is derived from an EMBL/GenBank/DDBJ whole genome shotgun (WGS) entry which is preliminary data.</text>
</comment>
<organism evidence="1 2">
    <name type="scientific">Scortum barcoo</name>
    <name type="common">barcoo grunter</name>
    <dbReference type="NCBI Taxonomy" id="214431"/>
    <lineage>
        <taxon>Eukaryota</taxon>
        <taxon>Metazoa</taxon>
        <taxon>Chordata</taxon>
        <taxon>Craniata</taxon>
        <taxon>Vertebrata</taxon>
        <taxon>Euteleostomi</taxon>
        <taxon>Actinopterygii</taxon>
        <taxon>Neopterygii</taxon>
        <taxon>Teleostei</taxon>
        <taxon>Neoteleostei</taxon>
        <taxon>Acanthomorphata</taxon>
        <taxon>Eupercaria</taxon>
        <taxon>Centrarchiformes</taxon>
        <taxon>Terapontoidei</taxon>
        <taxon>Terapontidae</taxon>
        <taxon>Scortum</taxon>
    </lineage>
</organism>
<feature type="non-terminal residue" evidence="1">
    <location>
        <position position="670"/>
    </location>
</feature>
<dbReference type="Proteomes" id="UP000831701">
    <property type="component" value="Chromosome 12"/>
</dbReference>
<name>A0ACB8WBX3_9TELE</name>